<reference evidence="1 2" key="1">
    <citation type="submission" date="2016-04" db="EMBL/GenBank/DDBJ databases">
        <title>Draft Genome Sequences of Staphylococcus capitis Strain H36, S. capitis Strain H65, S. cohnii Strain H62, S. hominis Strain H69, Mycobacterium iranicum Strain H39, Plantibacter sp. Strain H53, Pseudomonas oryzihabitans Strain H72, and Microbacterium sp. Strain H83, isolated from residential settings.</title>
        <authorList>
            <person name="Lymperopoulou D."/>
            <person name="Adams R.I."/>
            <person name="Lindow S."/>
            <person name="Coil D.A."/>
            <person name="Jospin G."/>
            <person name="Eisen J.A."/>
        </authorList>
    </citation>
    <scope>NUCLEOTIDE SEQUENCE [LARGE SCALE GENOMIC DNA]</scope>
    <source>
        <strain evidence="1 2">H39</strain>
    </source>
</reference>
<name>A0A178LP99_MYCIR</name>
<dbReference type="Proteomes" id="UP000078396">
    <property type="component" value="Unassembled WGS sequence"/>
</dbReference>
<proteinExistence type="predicted"/>
<accession>A0A178LP99</accession>
<dbReference type="AlphaFoldDB" id="A0A178LP99"/>
<sequence>MGETERAVLAEVEMMTSAPRTADVLACRNLARILDNPKMVAHHARATKEFVSALYVMHPKPQKRKAKRRLAAVQEMTTGRTTK</sequence>
<evidence type="ECO:0000313" key="1">
    <source>
        <dbReference type="EMBL" id="OAN34296.1"/>
    </source>
</evidence>
<evidence type="ECO:0000313" key="2">
    <source>
        <dbReference type="Proteomes" id="UP000078396"/>
    </source>
</evidence>
<organism evidence="1 2">
    <name type="scientific">Mycolicibacterium iranicum</name>
    <name type="common">Mycobacterium iranicum</name>
    <dbReference type="NCBI Taxonomy" id="912594"/>
    <lineage>
        <taxon>Bacteria</taxon>
        <taxon>Bacillati</taxon>
        <taxon>Actinomycetota</taxon>
        <taxon>Actinomycetes</taxon>
        <taxon>Mycobacteriales</taxon>
        <taxon>Mycobacteriaceae</taxon>
        <taxon>Mycolicibacterium</taxon>
    </lineage>
</organism>
<dbReference type="EMBL" id="LWCS01000044">
    <property type="protein sequence ID" value="OAN34296.1"/>
    <property type="molecule type" value="Genomic_DNA"/>
</dbReference>
<protein>
    <submittedName>
        <fullName evidence="1">Uncharacterized protein</fullName>
    </submittedName>
</protein>
<gene>
    <name evidence="1" type="ORF">A4X20_26990</name>
</gene>
<comment type="caution">
    <text evidence="1">The sequence shown here is derived from an EMBL/GenBank/DDBJ whole genome shotgun (WGS) entry which is preliminary data.</text>
</comment>